<proteinExistence type="predicted"/>
<accession>A0A3B0YCG5</accession>
<sequence length="142" mass="15632">MLRSINFHKLLTVFVLAVMSISRLQAAEVRFFSGSNLENKDSKSYDIHYSYSARTKVCFVLKPTPEIKRGLLTTLSREAEGLTVINRKFDGENATINAKIAAKSRVYCLCADDCEITVGSLGKKIVGNGKTLVIENGALSIK</sequence>
<name>A0A3B0YCG5_9ZZZZ</name>
<dbReference type="EMBL" id="UOFL01000049">
    <property type="protein sequence ID" value="VAW74003.1"/>
    <property type="molecule type" value="Genomic_DNA"/>
</dbReference>
<gene>
    <name evidence="1" type="ORF">MNBD_GAMMA12-3770</name>
</gene>
<reference evidence="1" key="1">
    <citation type="submission" date="2018-06" db="EMBL/GenBank/DDBJ databases">
        <authorList>
            <person name="Zhirakovskaya E."/>
        </authorList>
    </citation>
    <scope>NUCLEOTIDE SEQUENCE</scope>
</reference>
<dbReference type="AlphaFoldDB" id="A0A3B0YCG5"/>
<protein>
    <submittedName>
        <fullName evidence="1">Uncharacterized protein</fullName>
    </submittedName>
</protein>
<organism evidence="1">
    <name type="scientific">hydrothermal vent metagenome</name>
    <dbReference type="NCBI Taxonomy" id="652676"/>
    <lineage>
        <taxon>unclassified sequences</taxon>
        <taxon>metagenomes</taxon>
        <taxon>ecological metagenomes</taxon>
    </lineage>
</organism>
<evidence type="ECO:0000313" key="1">
    <source>
        <dbReference type="EMBL" id="VAW74003.1"/>
    </source>
</evidence>